<evidence type="ECO:0008006" key="3">
    <source>
        <dbReference type="Google" id="ProtNLM"/>
    </source>
</evidence>
<evidence type="ECO:0000313" key="2">
    <source>
        <dbReference type="Proteomes" id="UP000593580"/>
    </source>
</evidence>
<name>A0A7M1B9U4_9BACT</name>
<proteinExistence type="predicted"/>
<gene>
    <name evidence="1" type="ORF">FM071_09225</name>
</gene>
<sequence>MPFKNESASKHGHAQITSNPDVKKFLEKCPDVDVPTKIDLEKYIQKFQSIDDYNATLPKLLLAIDGSFYESFVDEEYPSRQVGYIKISSVLLNMEKYLDVGMTKSKYINPREIAKLQKEIDTVSLALPGAYVRLPDCDTVTETFRKTLLDYLQGDTTKLHGRSLYDTLIILIDYLGRISENENGEKHIVFSKCSVNNCHEGEKKNFKIYLDIKTGVGVCPICKCKNYASDVLRTFEEFSETESNVQAYSRIMSFLEHLLSVHYIYYLWKNNLQLLSQMCIFLDGPLAIFGPSAVFRKAIMLLLDDIRQEARQVGLDEPLVMGLSKSGRVYEHFLKVDKIKVFDKEEKKDFIPRNTFFMISDEYRYRFIDSAQKNHEKNHGEGTYYGQDIFVKTKKGGRFVICLAYPFREKGADFQQRKIELSKYKKIAQALAVIHELEADLYENSVVPLVLAHKHTSISLRPGGKVLDILTTDAFNKK</sequence>
<accession>A0A7M1B9U4</accession>
<dbReference type="KEGG" id="spal:FM071_09225"/>
<reference evidence="1 2" key="1">
    <citation type="submission" date="2019-07" db="EMBL/GenBank/DDBJ databases">
        <title>Sulfurimonas paralvinellae sp. nov., a novel mesophilic, hydrogen- and sulfur-oxidizing chemolithoautotroph within the Epsilonproteo- bacteria isolated from a deep-sea hydrothermal vent polychaete nest, reclassification of Thiomicrospira denitrificans as Sulfurimonas denitrificans comb. nov. and emended description of the genus Sulfurimonas.</title>
        <authorList>
            <person name="Wang S."/>
            <person name="Jiang L."/>
            <person name="Shao Z."/>
        </authorList>
    </citation>
    <scope>NUCLEOTIDE SEQUENCE [LARGE SCALE GENOMIC DNA]</scope>
    <source>
        <strain evidence="1 2">GO25</strain>
    </source>
</reference>
<dbReference type="RefSeq" id="WP_193110724.1">
    <property type="nucleotide sequence ID" value="NZ_CP041406.1"/>
</dbReference>
<organism evidence="1 2">
    <name type="scientific">Sulfurimonas paralvinellae</name>
    <dbReference type="NCBI Taxonomy" id="317658"/>
    <lineage>
        <taxon>Bacteria</taxon>
        <taxon>Pseudomonadati</taxon>
        <taxon>Campylobacterota</taxon>
        <taxon>Epsilonproteobacteria</taxon>
        <taxon>Campylobacterales</taxon>
        <taxon>Sulfurimonadaceae</taxon>
        <taxon>Sulfurimonas</taxon>
    </lineage>
</organism>
<keyword evidence="2" id="KW-1185">Reference proteome</keyword>
<dbReference type="AlphaFoldDB" id="A0A7M1B9U4"/>
<protein>
    <recommendedName>
        <fullName evidence="3">NurA domain-containing protein</fullName>
    </recommendedName>
</protein>
<dbReference type="Proteomes" id="UP000593580">
    <property type="component" value="Chromosome"/>
</dbReference>
<evidence type="ECO:0000313" key="1">
    <source>
        <dbReference type="EMBL" id="QOP46464.1"/>
    </source>
</evidence>
<dbReference type="EMBL" id="CP041406">
    <property type="protein sequence ID" value="QOP46464.1"/>
    <property type="molecule type" value="Genomic_DNA"/>
</dbReference>